<sequence>MSDFIKYGLIASAIVAQISFLLLSFVQRSISWMLLILYILFLVVLIFLFIWDRLKEKKEEKYNDYRDY</sequence>
<keyword evidence="1" id="KW-0472">Membrane</keyword>
<keyword evidence="3" id="KW-1185">Reference proteome</keyword>
<evidence type="ECO:0000256" key="1">
    <source>
        <dbReference type="SAM" id="Phobius"/>
    </source>
</evidence>
<accession>A0A1G6GRH7</accession>
<feature type="transmembrane region" description="Helical" evidence="1">
    <location>
        <begin position="32"/>
        <end position="51"/>
    </location>
</feature>
<dbReference type="STRING" id="1464122.SAMN05421737_101322"/>
<feature type="transmembrane region" description="Helical" evidence="1">
    <location>
        <begin position="7"/>
        <end position="26"/>
    </location>
</feature>
<gene>
    <name evidence="2" type="ORF">SAMN05421737_101322</name>
</gene>
<proteinExistence type="predicted"/>
<keyword evidence="1" id="KW-1133">Transmembrane helix</keyword>
<evidence type="ECO:0000313" key="2">
    <source>
        <dbReference type="EMBL" id="SDB83796.1"/>
    </source>
</evidence>
<keyword evidence="1" id="KW-0812">Transmembrane</keyword>
<evidence type="ECO:0000313" key="3">
    <source>
        <dbReference type="Proteomes" id="UP000242662"/>
    </source>
</evidence>
<reference evidence="3" key="1">
    <citation type="submission" date="2016-09" db="EMBL/GenBank/DDBJ databases">
        <authorList>
            <person name="Varghese N."/>
            <person name="Submissions S."/>
        </authorList>
    </citation>
    <scope>NUCLEOTIDE SEQUENCE [LARGE SCALE GENOMIC DNA]</scope>
    <source>
        <strain evidence="3">25nlg</strain>
    </source>
</reference>
<dbReference type="EMBL" id="FMYM01000001">
    <property type="protein sequence ID" value="SDB83796.1"/>
    <property type="molecule type" value="Genomic_DNA"/>
</dbReference>
<dbReference type="Proteomes" id="UP000242662">
    <property type="component" value="Unassembled WGS sequence"/>
</dbReference>
<dbReference type="AlphaFoldDB" id="A0A1G6GRH7"/>
<protein>
    <submittedName>
        <fullName evidence="2">Uncharacterized protein</fullName>
    </submittedName>
</protein>
<name>A0A1G6GRH7_9BACI</name>
<organism evidence="2 3">
    <name type="scientific">Shouchella lonarensis</name>
    <dbReference type="NCBI Taxonomy" id="1464122"/>
    <lineage>
        <taxon>Bacteria</taxon>
        <taxon>Bacillati</taxon>
        <taxon>Bacillota</taxon>
        <taxon>Bacilli</taxon>
        <taxon>Bacillales</taxon>
        <taxon>Bacillaceae</taxon>
        <taxon>Shouchella</taxon>
    </lineage>
</organism>
<dbReference type="RefSeq" id="WP_090774534.1">
    <property type="nucleotide sequence ID" value="NZ_FMYM01000001.1"/>
</dbReference>